<evidence type="ECO:0000313" key="1">
    <source>
        <dbReference type="EMBL" id="KKL78933.1"/>
    </source>
</evidence>
<gene>
    <name evidence="1" type="ORF">LCGC14_2019910</name>
</gene>
<sequence>MATLAGRTLRTVLTSFSAITDIVGPRIQEAPAEEMDVRLGAITYAATGGGQKGPAAGNTRGLLPYQRGEFMIRCWSKTSEEATTLYSVVYESLTGVGRHSISGVSVSAFQQLGGETIYNDPDDGTPAVQAVFSFEVKT</sequence>
<reference evidence="1" key="1">
    <citation type="journal article" date="2015" name="Nature">
        <title>Complex archaea that bridge the gap between prokaryotes and eukaryotes.</title>
        <authorList>
            <person name="Spang A."/>
            <person name="Saw J.H."/>
            <person name="Jorgensen S.L."/>
            <person name="Zaremba-Niedzwiedzka K."/>
            <person name="Martijn J."/>
            <person name="Lind A.E."/>
            <person name="van Eijk R."/>
            <person name="Schleper C."/>
            <person name="Guy L."/>
            <person name="Ettema T.J."/>
        </authorList>
    </citation>
    <scope>NUCLEOTIDE SEQUENCE</scope>
</reference>
<comment type="caution">
    <text evidence="1">The sequence shown here is derived from an EMBL/GenBank/DDBJ whole genome shotgun (WGS) entry which is preliminary data.</text>
</comment>
<name>A0A0F9EXW8_9ZZZZ</name>
<protein>
    <submittedName>
        <fullName evidence="1">Uncharacterized protein</fullName>
    </submittedName>
</protein>
<proteinExistence type="predicted"/>
<accession>A0A0F9EXW8</accession>
<dbReference type="EMBL" id="LAZR01023313">
    <property type="protein sequence ID" value="KKL78933.1"/>
    <property type="molecule type" value="Genomic_DNA"/>
</dbReference>
<dbReference type="AlphaFoldDB" id="A0A0F9EXW8"/>
<organism evidence="1">
    <name type="scientific">marine sediment metagenome</name>
    <dbReference type="NCBI Taxonomy" id="412755"/>
    <lineage>
        <taxon>unclassified sequences</taxon>
        <taxon>metagenomes</taxon>
        <taxon>ecological metagenomes</taxon>
    </lineage>
</organism>